<feature type="region of interest" description="Disordered" evidence="1">
    <location>
        <begin position="94"/>
        <end position="113"/>
    </location>
</feature>
<evidence type="ECO:0000313" key="2">
    <source>
        <dbReference type="EMBL" id="KEJ82950.1"/>
    </source>
</evidence>
<proteinExistence type="predicted"/>
<dbReference type="AlphaFoldDB" id="A0A073I0B8"/>
<comment type="caution">
    <text evidence="2">The sequence shown here is derived from an EMBL/GenBank/DDBJ whole genome shotgun (WGS) entry which is preliminary data.</text>
</comment>
<gene>
    <name evidence="2" type="ORF">OXYTRIMIC_700</name>
</gene>
<organism evidence="2 3">
    <name type="scientific">Oxytricha trifallax</name>
    <dbReference type="NCBI Taxonomy" id="1172189"/>
    <lineage>
        <taxon>Eukaryota</taxon>
        <taxon>Sar</taxon>
        <taxon>Alveolata</taxon>
        <taxon>Ciliophora</taxon>
        <taxon>Intramacronucleata</taxon>
        <taxon>Spirotrichea</taxon>
        <taxon>Stichotrichia</taxon>
        <taxon>Sporadotrichida</taxon>
        <taxon>Oxytrichidae</taxon>
        <taxon>Oxytrichinae</taxon>
        <taxon>Oxytricha</taxon>
    </lineage>
</organism>
<sequence length="113" mass="13323">MRERSMLKSFIFGKLLITQLSSNQKCLKSQNNKFVLPDLKYNPTNYYSFQNTQNQQKRAKKNQSKNQEKCNYEGDEDLFELEPAKSNQSLIKMTTRNKKQEEQLSGKQSGKKY</sequence>
<protein>
    <submittedName>
        <fullName evidence="2">Uncharacterized protein</fullName>
    </submittedName>
</protein>
<dbReference type="Proteomes" id="UP000053232">
    <property type="component" value="Unassembled WGS sequence"/>
</dbReference>
<name>A0A073I0B8_9SPIT</name>
<evidence type="ECO:0000256" key="1">
    <source>
        <dbReference type="SAM" id="MobiDB-lite"/>
    </source>
</evidence>
<accession>A0A073I0B8</accession>
<dbReference type="EMBL" id="ARYC01001720">
    <property type="protein sequence ID" value="KEJ82950.1"/>
    <property type="molecule type" value="Genomic_DNA"/>
</dbReference>
<evidence type="ECO:0000313" key="3">
    <source>
        <dbReference type="Proteomes" id="UP000053232"/>
    </source>
</evidence>
<keyword evidence="3" id="KW-1185">Reference proteome</keyword>
<reference evidence="3" key="1">
    <citation type="journal article" date="2014" name="Cell">
        <title>The Architecture of a Scrambled Genome Reveals Massive Levels of Genomic Rearrangement during Development.</title>
        <authorList>
            <person name="Chen X."/>
            <person name="Bracht J.R."/>
            <person name="Goldman A.D."/>
            <person name="Dolzhenko E."/>
            <person name="Clay D.M."/>
            <person name="Swart E.C."/>
            <person name="Perlman D.H."/>
            <person name="Doak T.G."/>
            <person name="Stuart A."/>
            <person name="Amemiya C.T."/>
            <person name="Sebra R.P."/>
            <person name="Landweber L.F."/>
        </authorList>
    </citation>
    <scope>NUCLEOTIDE SEQUENCE [LARGE SCALE GENOMIC DNA]</scope>
    <source>
        <strain evidence="3">JRB310</strain>
    </source>
</reference>
<feature type="region of interest" description="Disordered" evidence="1">
    <location>
        <begin position="51"/>
        <end position="78"/>
    </location>
</feature>